<name>A0A061H396_9BASI</name>
<proteinExistence type="predicted"/>
<organism evidence="2 3">
    <name type="scientific">Pseudozyma flocculosa PF-1</name>
    <dbReference type="NCBI Taxonomy" id="1277687"/>
    <lineage>
        <taxon>Eukaryota</taxon>
        <taxon>Fungi</taxon>
        <taxon>Dikarya</taxon>
        <taxon>Basidiomycota</taxon>
        <taxon>Ustilaginomycotina</taxon>
        <taxon>Ustilaginomycetes</taxon>
        <taxon>Ustilaginales</taxon>
        <taxon>Ustilaginaceae</taxon>
        <taxon>Pseudozyma</taxon>
    </lineage>
</organism>
<reference evidence="2 3" key="1">
    <citation type="journal article" date="2013" name="Plant Cell">
        <title>The transition from a phytopathogenic smut ancestor to an anamorphic biocontrol agent deciphered by comparative whole-genome analysis.</title>
        <authorList>
            <person name="Lefebvre F."/>
            <person name="Joly D.L."/>
            <person name="Labbe C."/>
            <person name="Teichmann B."/>
            <person name="Linning R."/>
            <person name="Belzile F."/>
            <person name="Bakkeren G."/>
            <person name="Belanger R.R."/>
        </authorList>
    </citation>
    <scope>NUCLEOTIDE SEQUENCE [LARGE SCALE GENOMIC DNA]</scope>
    <source>
        <strain evidence="2 3">PF-1</strain>
    </source>
</reference>
<protein>
    <submittedName>
        <fullName evidence="2">Uncharacterized protein</fullName>
    </submittedName>
</protein>
<dbReference type="RefSeq" id="XP_007880905.1">
    <property type="nucleotide sequence ID" value="XM_007882714.1"/>
</dbReference>
<dbReference type="HOGENOM" id="CLU_2172153_0_0_1"/>
<accession>A0A061H396</accession>
<dbReference type="GeneID" id="19319282"/>
<feature type="region of interest" description="Disordered" evidence="1">
    <location>
        <begin position="1"/>
        <end position="22"/>
    </location>
</feature>
<evidence type="ECO:0000256" key="1">
    <source>
        <dbReference type="SAM" id="MobiDB-lite"/>
    </source>
</evidence>
<dbReference type="AlphaFoldDB" id="A0A061H396"/>
<sequence length="110" mass="12302">MHQPPTPHGWHRNLVNPPSGTESIVGIVANQRPSRLVTTVLRPRRQASRSLVRLTGLFGKGAIFIALSYSDRSKRRAETPIITSTLDPRPSSAAARVQRARFHRTYIHDS</sequence>
<dbReference type="Proteomes" id="UP000053664">
    <property type="component" value="Unassembled WGS sequence"/>
</dbReference>
<dbReference type="KEGG" id="pfp:PFL1_05185"/>
<dbReference type="EMBL" id="KE361640">
    <property type="protein sequence ID" value="EPQ27262.1"/>
    <property type="molecule type" value="Genomic_DNA"/>
</dbReference>
<gene>
    <name evidence="2" type="ORF">PFL1_05185</name>
</gene>
<evidence type="ECO:0000313" key="3">
    <source>
        <dbReference type="Proteomes" id="UP000053664"/>
    </source>
</evidence>
<evidence type="ECO:0000313" key="2">
    <source>
        <dbReference type="EMBL" id="EPQ27262.1"/>
    </source>
</evidence>